<feature type="region of interest" description="Disordered" evidence="1">
    <location>
        <begin position="104"/>
        <end position="163"/>
    </location>
</feature>
<evidence type="ECO:0000313" key="3">
    <source>
        <dbReference type="EMBL" id="RYB88612.1"/>
    </source>
</evidence>
<dbReference type="Proteomes" id="UP000291838">
    <property type="component" value="Unassembled WGS sequence"/>
</dbReference>
<proteinExistence type="predicted"/>
<protein>
    <submittedName>
        <fullName evidence="3">Uncharacterized protein</fullName>
    </submittedName>
</protein>
<evidence type="ECO:0000313" key="4">
    <source>
        <dbReference type="Proteomes" id="UP000291838"/>
    </source>
</evidence>
<keyword evidence="2" id="KW-1133">Transmembrane helix</keyword>
<sequence length="246" mass="24886">MTQPPDQTPQDPHGLPPEEEAVRRLLADARHDGPTPPEVVARLDATLASLAAERETARTTSTTTTAPVIDLGARRRRMAGIGLLAASAVVVAGVALGPGLPSMQGGSDAGSTAGDAATSQRELSEDSGGGADSGGAESEETGPQNLKSAPTAPEAAYPTLSSDDVDLDDELLSLRAGSQAPDASMATEPQADCDLSGTGRGRRVLAQVDGAVGAVVFRRADGASQQVDLYVCGDPTAVRTLTLPAP</sequence>
<feature type="transmembrane region" description="Helical" evidence="2">
    <location>
        <begin position="81"/>
        <end position="100"/>
    </location>
</feature>
<gene>
    <name evidence="3" type="ORF">EUA06_20200</name>
</gene>
<comment type="caution">
    <text evidence="3">The sequence shown here is derived from an EMBL/GenBank/DDBJ whole genome shotgun (WGS) entry which is preliminary data.</text>
</comment>
<accession>A0A4V1RJF6</accession>
<name>A0A4V1RJF6_9ACTN</name>
<reference evidence="3 4" key="1">
    <citation type="submission" date="2019-01" db="EMBL/GenBank/DDBJ databases">
        <title>Novel species of Nocardioides.</title>
        <authorList>
            <person name="Liu Q."/>
            <person name="Xin Y.-H."/>
        </authorList>
    </citation>
    <scope>NUCLEOTIDE SEQUENCE [LARGE SCALE GENOMIC DNA]</scope>
    <source>
        <strain evidence="3 4">HLT3-15</strain>
    </source>
</reference>
<feature type="compositionally biased region" description="Low complexity" evidence="1">
    <location>
        <begin position="104"/>
        <end position="119"/>
    </location>
</feature>
<dbReference type="AlphaFoldDB" id="A0A4V1RJF6"/>
<dbReference type="OrthoDB" id="3790815at2"/>
<evidence type="ECO:0000256" key="2">
    <source>
        <dbReference type="SAM" id="Phobius"/>
    </source>
</evidence>
<dbReference type="RefSeq" id="WP_129479149.1">
    <property type="nucleotide sequence ID" value="NZ_SDWS01000012.1"/>
</dbReference>
<dbReference type="EMBL" id="SDWS01000012">
    <property type="protein sequence ID" value="RYB88612.1"/>
    <property type="molecule type" value="Genomic_DNA"/>
</dbReference>
<organism evidence="3 4">
    <name type="scientific">Nocardioides glacieisoli</name>
    <dbReference type="NCBI Taxonomy" id="1168730"/>
    <lineage>
        <taxon>Bacteria</taxon>
        <taxon>Bacillati</taxon>
        <taxon>Actinomycetota</taxon>
        <taxon>Actinomycetes</taxon>
        <taxon>Propionibacteriales</taxon>
        <taxon>Nocardioidaceae</taxon>
        <taxon>Nocardioides</taxon>
    </lineage>
</organism>
<keyword evidence="2" id="KW-0812">Transmembrane</keyword>
<keyword evidence="4" id="KW-1185">Reference proteome</keyword>
<keyword evidence="2" id="KW-0472">Membrane</keyword>
<evidence type="ECO:0000256" key="1">
    <source>
        <dbReference type="SAM" id="MobiDB-lite"/>
    </source>
</evidence>